<dbReference type="Proteomes" id="UP000316968">
    <property type="component" value="Chromosome"/>
</dbReference>
<reference evidence="1 2" key="1">
    <citation type="submission" date="2019-06" db="EMBL/GenBank/DDBJ databases">
        <title>Saccharibacillus brassicae sp. nov., an endophytic bacterium isolated from Chinese cabbage seeds (Brassica pekinensis).</title>
        <authorList>
            <person name="Jiang L."/>
            <person name="Lee J."/>
            <person name="Kim S.W."/>
        </authorList>
    </citation>
    <scope>NUCLEOTIDE SEQUENCE [LARGE SCALE GENOMIC DNA]</scope>
    <source>
        <strain evidence="2">KCTC 43072 / ATSA2</strain>
    </source>
</reference>
<dbReference type="KEGG" id="saca:FFV09_14580"/>
<organism evidence="1 2">
    <name type="scientific">Saccharibacillus brassicae</name>
    <dbReference type="NCBI Taxonomy" id="2583377"/>
    <lineage>
        <taxon>Bacteria</taxon>
        <taxon>Bacillati</taxon>
        <taxon>Bacillota</taxon>
        <taxon>Bacilli</taxon>
        <taxon>Bacillales</taxon>
        <taxon>Paenibacillaceae</taxon>
        <taxon>Saccharibacillus</taxon>
    </lineage>
</organism>
<evidence type="ECO:0000313" key="1">
    <source>
        <dbReference type="EMBL" id="QDH21954.1"/>
    </source>
</evidence>
<dbReference type="EMBL" id="CP041217">
    <property type="protein sequence ID" value="QDH21954.1"/>
    <property type="molecule type" value="Genomic_DNA"/>
</dbReference>
<dbReference type="SUPFAM" id="SSF53335">
    <property type="entry name" value="S-adenosyl-L-methionine-dependent methyltransferases"/>
    <property type="match status" value="1"/>
</dbReference>
<dbReference type="Pfam" id="PF01564">
    <property type="entry name" value="Spermine_synth"/>
    <property type="match status" value="1"/>
</dbReference>
<name>A0A4Y6UXU8_SACBS</name>
<evidence type="ECO:0000313" key="2">
    <source>
        <dbReference type="Proteomes" id="UP000316968"/>
    </source>
</evidence>
<dbReference type="AlphaFoldDB" id="A0A4Y6UXU8"/>
<dbReference type="RefSeq" id="WP_141448498.1">
    <property type="nucleotide sequence ID" value="NZ_CP041217.1"/>
</dbReference>
<dbReference type="NCBIfam" id="NF037959">
    <property type="entry name" value="MFS_SpdSyn"/>
    <property type="match status" value="1"/>
</dbReference>
<dbReference type="InterPro" id="IPR029063">
    <property type="entry name" value="SAM-dependent_MTases_sf"/>
</dbReference>
<protein>
    <submittedName>
        <fullName evidence="1">Spermidine synthase</fullName>
    </submittedName>
</protein>
<accession>A0A4Y6UXU8</accession>
<dbReference type="Gene3D" id="3.40.50.150">
    <property type="entry name" value="Vaccinia Virus protein VP39"/>
    <property type="match status" value="1"/>
</dbReference>
<keyword evidence="2" id="KW-1185">Reference proteome</keyword>
<gene>
    <name evidence="1" type="ORF">FFV09_14580</name>
</gene>
<dbReference type="OrthoDB" id="9761985at2"/>
<sequence length="248" mass="27905">MKLLHRERDGGSVISVFETQELYGEKGRFRVLEFANGDAQGALDLDDPERIVLEYPRAIVHLMEQNDPAFERAFVIGHGIGTISRHFADRTIRTAEISAKMIELSRLYFGYDGQAEVGDGRELLALEADGSLDYIVLDAFTEKGVPWHLFTQECFQTAADKLDERGAILINMFGRGRRDVHTEAVWATLGDVFPHVKGFALPQEDPRDPMNRILVGSHRPVDAKLRQMAGFVRDDPERGTVLTDEMFG</sequence>
<proteinExistence type="predicted"/>